<dbReference type="PANTHER" id="PTHR12147">
    <property type="entry name" value="METALLOPEPTIDASE M28 FAMILY MEMBER"/>
    <property type="match status" value="1"/>
</dbReference>
<dbReference type="Proteomes" id="UP000813444">
    <property type="component" value="Unassembled WGS sequence"/>
</dbReference>
<gene>
    <name evidence="11" type="ORF">B0I35DRAFT_484420</name>
</gene>
<keyword evidence="5 7" id="KW-0378">Hydrolase</keyword>
<accession>A0A8K0SDL9</accession>
<feature type="domain" description="PA" evidence="9">
    <location>
        <begin position="158"/>
        <end position="208"/>
    </location>
</feature>
<dbReference type="InterPro" id="IPR045175">
    <property type="entry name" value="M28_fam"/>
</dbReference>
<evidence type="ECO:0000313" key="12">
    <source>
        <dbReference type="Proteomes" id="UP000813444"/>
    </source>
</evidence>
<dbReference type="InterPro" id="IPR007484">
    <property type="entry name" value="Peptidase_M28"/>
</dbReference>
<dbReference type="OrthoDB" id="10013407at2759"/>
<protein>
    <recommendedName>
        <fullName evidence="7">Peptide hydrolase</fullName>
        <ecNumber evidence="7">3.4.-.-</ecNumber>
    </recommendedName>
</protein>
<dbReference type="EMBL" id="JAGPNK010000022">
    <property type="protein sequence ID" value="KAH7304592.1"/>
    <property type="molecule type" value="Genomic_DNA"/>
</dbReference>
<dbReference type="Pfam" id="PF04389">
    <property type="entry name" value="Peptidase_M28"/>
    <property type="match status" value="1"/>
</dbReference>
<evidence type="ECO:0000256" key="5">
    <source>
        <dbReference type="ARBA" id="ARBA00022801"/>
    </source>
</evidence>
<dbReference type="Pfam" id="PF02225">
    <property type="entry name" value="PA"/>
    <property type="match status" value="1"/>
</dbReference>
<dbReference type="Gene3D" id="3.40.630.10">
    <property type="entry name" value="Zn peptidases"/>
    <property type="match status" value="1"/>
</dbReference>
<dbReference type="AlphaFoldDB" id="A0A8K0SDL9"/>
<keyword evidence="3 7" id="KW-0645">Protease</keyword>
<evidence type="ECO:0000256" key="6">
    <source>
        <dbReference type="ARBA" id="ARBA00022833"/>
    </source>
</evidence>
<dbReference type="Gene3D" id="3.50.30.30">
    <property type="match status" value="1"/>
</dbReference>
<dbReference type="InterPro" id="IPR046450">
    <property type="entry name" value="PA_dom_sf"/>
</dbReference>
<evidence type="ECO:0000259" key="10">
    <source>
        <dbReference type="Pfam" id="PF04389"/>
    </source>
</evidence>
<evidence type="ECO:0000256" key="1">
    <source>
        <dbReference type="ARBA" id="ARBA00001947"/>
    </source>
</evidence>
<dbReference type="SUPFAM" id="SSF53187">
    <property type="entry name" value="Zn-dependent exopeptidases"/>
    <property type="match status" value="1"/>
</dbReference>
<dbReference type="SUPFAM" id="SSF52025">
    <property type="entry name" value="PA domain"/>
    <property type="match status" value="1"/>
</dbReference>
<dbReference type="PANTHER" id="PTHR12147:SF26">
    <property type="entry name" value="PEPTIDASE M28 DOMAIN-CONTAINING PROTEIN"/>
    <property type="match status" value="1"/>
</dbReference>
<dbReference type="EC" id="3.4.-.-" evidence="7"/>
<dbReference type="InterPro" id="IPR003137">
    <property type="entry name" value="PA_domain"/>
</dbReference>
<keyword evidence="6 7" id="KW-0862">Zinc</keyword>
<evidence type="ECO:0000313" key="11">
    <source>
        <dbReference type="EMBL" id="KAH7304592.1"/>
    </source>
</evidence>
<comment type="similarity">
    <text evidence="2">Belongs to the peptidase M28 family. M28B subfamily.</text>
</comment>
<comment type="cofactor">
    <cofactor evidence="1">
        <name>Zn(2+)</name>
        <dbReference type="ChEBI" id="CHEBI:29105"/>
    </cofactor>
</comment>
<dbReference type="GO" id="GO:0006508">
    <property type="term" value="P:proteolysis"/>
    <property type="evidence" value="ECO:0007669"/>
    <property type="project" value="UniProtKB-KW"/>
</dbReference>
<dbReference type="GO" id="GO:0008235">
    <property type="term" value="F:metalloexopeptidase activity"/>
    <property type="evidence" value="ECO:0007669"/>
    <property type="project" value="InterPro"/>
</dbReference>
<name>A0A8K0SDL9_9HYPO</name>
<keyword evidence="12" id="KW-1185">Reference proteome</keyword>
<evidence type="ECO:0000256" key="8">
    <source>
        <dbReference type="SAM" id="MobiDB-lite"/>
    </source>
</evidence>
<evidence type="ECO:0000259" key="9">
    <source>
        <dbReference type="Pfam" id="PF02225"/>
    </source>
</evidence>
<dbReference type="GO" id="GO:0046872">
    <property type="term" value="F:metal ion binding"/>
    <property type="evidence" value="ECO:0007669"/>
    <property type="project" value="UniProtKB-KW"/>
</dbReference>
<evidence type="ECO:0000256" key="3">
    <source>
        <dbReference type="ARBA" id="ARBA00022670"/>
    </source>
</evidence>
<sequence>MFRPLPLPWSFDRRFPNCLRLDPNRLRPRRPSAVQLAYLVMMQSARSLSLSLGAALLALPRLGAALRNNCSIPIVKDQELQDAITVEALYAHAEALQSIAYSTPGRNRVAGSEGHNLTGYTQQFGEISFSVNGVEYEVQGVEFSPNVTIAEAPLSIADFTDDVVDTVALIHRESCPFTQKSTLARAAGALAVIFWNNEPAAGGGISQADGEALIALSSNTTLTASLDISAVIELVASANVIVTSKYGDPNNALFVGAHSDSVSAGPGINDDGSGTIGILATAIHLSKYRTRSKFKFGWWTAEEAGLLGSTYYVSTLSEEELLKIRLYLNFDMIASLNYIFGHYDGDGSEFEYYESLGLNHTATEFNGRSDYGPFLESGVPCGGLDAGADQVKTPVWVDMFGGTAGITLDPNYHQAEDDVHNLNAVCFGIMTKGIAHAVAIYAGTAFAGYPPREAPEKRAVQQQQQRKRAAVRRPPHHAFPVPI</sequence>
<feature type="domain" description="Peptidase M28" evidence="10">
    <location>
        <begin position="239"/>
        <end position="436"/>
    </location>
</feature>
<feature type="compositionally biased region" description="Basic residues" evidence="8">
    <location>
        <begin position="465"/>
        <end position="476"/>
    </location>
</feature>
<evidence type="ECO:0000256" key="4">
    <source>
        <dbReference type="ARBA" id="ARBA00022723"/>
    </source>
</evidence>
<organism evidence="11 12">
    <name type="scientific">Stachybotrys elegans</name>
    <dbReference type="NCBI Taxonomy" id="80388"/>
    <lineage>
        <taxon>Eukaryota</taxon>
        <taxon>Fungi</taxon>
        <taxon>Dikarya</taxon>
        <taxon>Ascomycota</taxon>
        <taxon>Pezizomycotina</taxon>
        <taxon>Sordariomycetes</taxon>
        <taxon>Hypocreomycetidae</taxon>
        <taxon>Hypocreales</taxon>
        <taxon>Stachybotryaceae</taxon>
        <taxon>Stachybotrys</taxon>
    </lineage>
</organism>
<evidence type="ECO:0000256" key="2">
    <source>
        <dbReference type="ARBA" id="ARBA00005634"/>
    </source>
</evidence>
<comment type="caution">
    <text evidence="11">The sequence shown here is derived from an EMBL/GenBank/DDBJ whole genome shotgun (WGS) entry which is preliminary data.</text>
</comment>
<evidence type="ECO:0000256" key="7">
    <source>
        <dbReference type="RuleBase" id="RU361240"/>
    </source>
</evidence>
<keyword evidence="4 7" id="KW-0479">Metal-binding</keyword>
<feature type="region of interest" description="Disordered" evidence="8">
    <location>
        <begin position="454"/>
        <end position="483"/>
    </location>
</feature>
<reference evidence="11" key="1">
    <citation type="journal article" date="2021" name="Nat. Commun.">
        <title>Genetic determinants of endophytism in the Arabidopsis root mycobiome.</title>
        <authorList>
            <person name="Mesny F."/>
            <person name="Miyauchi S."/>
            <person name="Thiergart T."/>
            <person name="Pickel B."/>
            <person name="Atanasova L."/>
            <person name="Karlsson M."/>
            <person name="Huettel B."/>
            <person name="Barry K.W."/>
            <person name="Haridas S."/>
            <person name="Chen C."/>
            <person name="Bauer D."/>
            <person name="Andreopoulos W."/>
            <person name="Pangilinan J."/>
            <person name="LaButti K."/>
            <person name="Riley R."/>
            <person name="Lipzen A."/>
            <person name="Clum A."/>
            <person name="Drula E."/>
            <person name="Henrissat B."/>
            <person name="Kohler A."/>
            <person name="Grigoriev I.V."/>
            <person name="Martin F.M."/>
            <person name="Hacquard S."/>
        </authorList>
    </citation>
    <scope>NUCLEOTIDE SEQUENCE</scope>
    <source>
        <strain evidence="11">MPI-CAGE-CH-0235</strain>
    </source>
</reference>
<proteinExistence type="inferred from homology"/>